<evidence type="ECO:0000259" key="17">
    <source>
        <dbReference type="PROSITE" id="PS50110"/>
    </source>
</evidence>
<reference evidence="18 19" key="1">
    <citation type="submission" date="2019-05" db="EMBL/GenBank/DDBJ databases">
        <authorList>
            <person name="Moore K."/>
            <person name="O'Neill P."/>
            <person name="Farbos A."/>
            <person name="Studholme D.J."/>
        </authorList>
    </citation>
    <scope>NUCLEOTIDE SEQUENCE [LARGE SCALE GENOMIC DNA]</scope>
    <source>
        <strain evidence="18 19">DSM 9128</strain>
    </source>
</reference>
<dbReference type="InterPro" id="IPR058031">
    <property type="entry name" value="AAA_lid_NorR"/>
</dbReference>
<evidence type="ECO:0000256" key="3">
    <source>
        <dbReference type="ARBA" id="ARBA00022490"/>
    </source>
</evidence>
<keyword evidence="3 15" id="KW-0963">Cytoplasm</keyword>
<dbReference type="InterPro" id="IPR025943">
    <property type="entry name" value="Sigma_54_int_dom_ATP-bd_2"/>
</dbReference>
<dbReference type="RefSeq" id="WP_138213866.1">
    <property type="nucleotide sequence ID" value="NZ_VASG01000003.1"/>
</dbReference>
<evidence type="ECO:0000256" key="4">
    <source>
        <dbReference type="ARBA" id="ARBA00022491"/>
    </source>
</evidence>
<dbReference type="InterPro" id="IPR025662">
    <property type="entry name" value="Sigma_54_int_dom_ATP-bd_1"/>
</dbReference>
<proteinExistence type="predicted"/>
<comment type="caution">
    <text evidence="18">The sequence shown here is derived from an EMBL/GenBank/DDBJ whole genome shotgun (WGS) entry which is preliminary data.</text>
</comment>
<dbReference type="PROSITE" id="PS00675">
    <property type="entry name" value="SIGMA54_INTERACT_1"/>
    <property type="match status" value="1"/>
</dbReference>
<dbReference type="GO" id="GO:0005524">
    <property type="term" value="F:ATP binding"/>
    <property type="evidence" value="ECO:0007669"/>
    <property type="project" value="UniProtKB-KW"/>
</dbReference>
<accession>A0A5R9A9R5</accession>
<keyword evidence="13 15" id="KW-0535">Nitrogen fixation</keyword>
<protein>
    <recommendedName>
        <fullName evidence="2 15">DNA-binding transcriptional regulator NtrC</fullName>
    </recommendedName>
    <alternativeName>
        <fullName evidence="15">Nitrogen regulation protein NR(I)</fullName>
    </alternativeName>
</protein>
<dbReference type="NCBIfam" id="TIGR01818">
    <property type="entry name" value="ntrC"/>
    <property type="match status" value="1"/>
</dbReference>
<dbReference type="InterPro" id="IPR001789">
    <property type="entry name" value="Sig_transdc_resp-reg_receiver"/>
</dbReference>
<evidence type="ECO:0000256" key="1">
    <source>
        <dbReference type="ARBA" id="ARBA00004496"/>
    </source>
</evidence>
<dbReference type="CDD" id="cd00009">
    <property type="entry name" value="AAA"/>
    <property type="match status" value="1"/>
</dbReference>
<keyword evidence="5 14" id="KW-0597">Phosphoprotein</keyword>
<dbReference type="PROSITE" id="PS50045">
    <property type="entry name" value="SIGMA54_INTERACT_4"/>
    <property type="match status" value="1"/>
</dbReference>
<keyword evidence="6 15" id="KW-0547">Nucleotide-binding</keyword>
<dbReference type="Pfam" id="PF25601">
    <property type="entry name" value="AAA_lid_14"/>
    <property type="match status" value="1"/>
</dbReference>
<dbReference type="PRINTS" id="PR01590">
    <property type="entry name" value="HTHFIS"/>
</dbReference>
<dbReference type="InterPro" id="IPR009057">
    <property type="entry name" value="Homeodomain-like_sf"/>
</dbReference>
<dbReference type="GO" id="GO:0000156">
    <property type="term" value="F:phosphorelay response regulator activity"/>
    <property type="evidence" value="ECO:0007669"/>
    <property type="project" value="UniProtKB-UniRule"/>
</dbReference>
<dbReference type="Gene3D" id="3.40.50.300">
    <property type="entry name" value="P-loop containing nucleotide triphosphate hydrolases"/>
    <property type="match status" value="1"/>
</dbReference>
<dbReference type="Pfam" id="PF02954">
    <property type="entry name" value="HTH_8"/>
    <property type="match status" value="1"/>
</dbReference>
<name>A0A5R9A9R5_PSENT</name>
<dbReference type="GO" id="GO:0043565">
    <property type="term" value="F:sequence-specific DNA binding"/>
    <property type="evidence" value="ECO:0007669"/>
    <property type="project" value="InterPro"/>
</dbReference>
<dbReference type="CDD" id="cd19919">
    <property type="entry name" value="REC_NtrC"/>
    <property type="match status" value="1"/>
</dbReference>
<dbReference type="GO" id="GO:0006808">
    <property type="term" value="P:regulation of nitrogen utilization"/>
    <property type="evidence" value="ECO:0007669"/>
    <property type="project" value="UniProtKB-UniRule"/>
</dbReference>
<dbReference type="FunFam" id="3.40.50.300:FF:000006">
    <property type="entry name" value="DNA-binding transcriptional regulator NtrC"/>
    <property type="match status" value="1"/>
</dbReference>
<dbReference type="SMART" id="SM00382">
    <property type="entry name" value="AAA"/>
    <property type="match status" value="1"/>
</dbReference>
<organism evidence="18 19">
    <name type="scientific">Pseudomonas nitroreducens</name>
    <dbReference type="NCBI Taxonomy" id="46680"/>
    <lineage>
        <taxon>Bacteria</taxon>
        <taxon>Pseudomonadati</taxon>
        <taxon>Pseudomonadota</taxon>
        <taxon>Gammaproteobacteria</taxon>
        <taxon>Pseudomonadales</taxon>
        <taxon>Pseudomonadaceae</taxon>
        <taxon>Pseudomonas</taxon>
    </lineage>
</organism>
<dbReference type="PROSITE" id="PS00688">
    <property type="entry name" value="SIGMA54_INTERACT_3"/>
    <property type="match status" value="1"/>
</dbReference>
<dbReference type="PROSITE" id="PS50110">
    <property type="entry name" value="RESPONSE_REGULATORY"/>
    <property type="match status" value="1"/>
</dbReference>
<dbReference type="Proteomes" id="UP000307510">
    <property type="component" value="Unassembled WGS sequence"/>
</dbReference>
<dbReference type="SUPFAM" id="SSF52540">
    <property type="entry name" value="P-loop containing nucleoside triphosphate hydrolases"/>
    <property type="match status" value="1"/>
</dbReference>
<dbReference type="Gene3D" id="1.10.10.60">
    <property type="entry name" value="Homeodomain-like"/>
    <property type="match status" value="1"/>
</dbReference>
<comment type="function">
    <text evidence="15">Member of the two-component regulatory system NtrB/NtrC, which controls expression of the nitrogen-regulated (ntr) genes in response to nitrogen limitation. Phosphorylated NtrC binds directly to DNA and stimulates the formation of open promoter-sigma54-RNA polymerase complexes.</text>
</comment>
<evidence type="ECO:0000256" key="7">
    <source>
        <dbReference type="ARBA" id="ARBA00022840"/>
    </source>
</evidence>
<dbReference type="InterPro" id="IPR027417">
    <property type="entry name" value="P-loop_NTPase"/>
</dbReference>
<dbReference type="InterPro" id="IPR002197">
    <property type="entry name" value="HTH_Fis"/>
</dbReference>
<dbReference type="Gene3D" id="1.10.8.60">
    <property type="match status" value="1"/>
</dbReference>
<evidence type="ECO:0000313" key="18">
    <source>
        <dbReference type="EMBL" id="TLP74775.1"/>
    </source>
</evidence>
<dbReference type="Pfam" id="PF00072">
    <property type="entry name" value="Response_reg"/>
    <property type="match status" value="1"/>
</dbReference>
<evidence type="ECO:0000256" key="9">
    <source>
        <dbReference type="ARBA" id="ARBA00023015"/>
    </source>
</evidence>
<evidence type="ECO:0000256" key="8">
    <source>
        <dbReference type="ARBA" id="ARBA00023012"/>
    </source>
</evidence>
<dbReference type="InterPro" id="IPR002078">
    <property type="entry name" value="Sigma_54_int"/>
</dbReference>
<evidence type="ECO:0000256" key="6">
    <source>
        <dbReference type="ARBA" id="ARBA00022741"/>
    </source>
</evidence>
<dbReference type="SUPFAM" id="SSF46689">
    <property type="entry name" value="Homeodomain-like"/>
    <property type="match status" value="1"/>
</dbReference>
<dbReference type="Pfam" id="PF00158">
    <property type="entry name" value="Sigma54_activat"/>
    <property type="match status" value="1"/>
</dbReference>
<evidence type="ECO:0000256" key="5">
    <source>
        <dbReference type="ARBA" id="ARBA00022553"/>
    </source>
</evidence>
<evidence type="ECO:0000256" key="10">
    <source>
        <dbReference type="ARBA" id="ARBA00023125"/>
    </source>
</evidence>
<dbReference type="AlphaFoldDB" id="A0A5R9A9R5"/>
<comment type="subcellular location">
    <subcellularLocation>
        <location evidence="1 15">Cytoplasm</location>
    </subcellularLocation>
</comment>
<keyword evidence="7 15" id="KW-0067">ATP-binding</keyword>
<dbReference type="InterPro" id="IPR025944">
    <property type="entry name" value="Sigma_54_int_dom_CS"/>
</dbReference>
<evidence type="ECO:0000256" key="14">
    <source>
        <dbReference type="PROSITE-ProRule" id="PRU00169"/>
    </source>
</evidence>
<dbReference type="GO" id="GO:0005737">
    <property type="term" value="C:cytoplasm"/>
    <property type="evidence" value="ECO:0007669"/>
    <property type="project" value="UniProtKB-SubCell"/>
</dbReference>
<dbReference type="InterPro" id="IPR011006">
    <property type="entry name" value="CheY-like_superfamily"/>
</dbReference>
<dbReference type="SUPFAM" id="SSF52172">
    <property type="entry name" value="CheY-like"/>
    <property type="match status" value="1"/>
</dbReference>
<dbReference type="PROSITE" id="PS00676">
    <property type="entry name" value="SIGMA54_INTERACT_2"/>
    <property type="match status" value="1"/>
</dbReference>
<keyword evidence="10 15" id="KW-0238">DNA-binding</keyword>
<dbReference type="PANTHER" id="PTHR32071">
    <property type="entry name" value="TRANSCRIPTIONAL REGULATORY PROTEIN"/>
    <property type="match status" value="1"/>
</dbReference>
<dbReference type="InterPro" id="IPR010114">
    <property type="entry name" value="Transcript_reg_NtrC"/>
</dbReference>
<reference evidence="19" key="2">
    <citation type="submission" date="2019-06" db="EMBL/GenBank/DDBJ databases">
        <title>AzeR, a transcriptional regulator that responds to azelaic acid in Pseudomonas nitroreducens.</title>
        <authorList>
            <person name="Bez C."/>
            <person name="Javvadi S.G."/>
            <person name="Bertani I."/>
            <person name="Devescovi G."/>
            <person name="Studholme D.J."/>
            <person name="Geller A."/>
            <person name="Levy A."/>
            <person name="Venturi V."/>
        </authorList>
    </citation>
    <scope>NUCLEOTIDE SEQUENCE [LARGE SCALE GENOMIC DNA]</scope>
    <source>
        <strain evidence="19">DSM 9128</strain>
    </source>
</reference>
<keyword evidence="11 15" id="KW-0010">Activator</keyword>
<dbReference type="NCBIfam" id="NF008176">
    <property type="entry name" value="PRK10923.1"/>
    <property type="match status" value="1"/>
</dbReference>
<dbReference type="Gene3D" id="3.40.50.2300">
    <property type="match status" value="1"/>
</dbReference>
<evidence type="ECO:0000256" key="2">
    <source>
        <dbReference type="ARBA" id="ARBA00019059"/>
    </source>
</evidence>
<dbReference type="PANTHER" id="PTHR32071:SF95">
    <property type="entry name" value="DNA-BINDING TRANSCRIPTIONAL REGULATOR NTRC"/>
    <property type="match status" value="1"/>
</dbReference>
<keyword evidence="4 15" id="KW-0678">Repressor</keyword>
<dbReference type="FunFam" id="1.10.8.60:FF:000014">
    <property type="entry name" value="DNA-binding transcriptional regulator NtrC"/>
    <property type="match status" value="1"/>
</dbReference>
<evidence type="ECO:0000256" key="12">
    <source>
        <dbReference type="ARBA" id="ARBA00023163"/>
    </source>
</evidence>
<feature type="domain" description="Sigma-54 factor interaction" evidence="16">
    <location>
        <begin position="141"/>
        <end position="370"/>
    </location>
</feature>
<dbReference type="EMBL" id="VASG01000003">
    <property type="protein sequence ID" value="TLP74775.1"/>
    <property type="molecule type" value="Genomic_DNA"/>
</dbReference>
<sequence length="476" mass="52983">MSRSETVWIVDDDRSIRWVLEKALQQEGMNTVSFDSADSVMSRLGRQQPDVIISDIRMPGSSGLDLLAQIREVHPRLPVIIMTAHSDLDSAVASYQGGAFEYLPKPFDVDEAVSLVKRANQHAQEQQGLEAPANQTRTPEIIGEAPAMQEVFRAIGRLSHSNITVLINGESGTGKELVAHALHRHSPRAASPFIALNMAAIPKDLMESELFGHEKGAFTGAANQRRGRFEQADGGSLFLDEIGDMPADTQTRLLRVLADGEFYRVGGHTPVKVDVRIIAATHQNLENLVREGKFREDLFHRLNVIRVHIPRLADRREDIPALARHFLSRAAQELAVEPKLLKPETEEYLKNLGWPGNVRQLENTCRWITVMASGREVHIDDLPPELMTQPQDSVPAANWEQALRHWADQALGRGQSSLLDTAVPAFERIMIETALKHTAGRRRDAAVLLGWGRNTLTRKIKELGMKIDGPDDDGED</sequence>
<evidence type="ECO:0000313" key="19">
    <source>
        <dbReference type="Proteomes" id="UP000307510"/>
    </source>
</evidence>
<dbReference type="GO" id="GO:0006355">
    <property type="term" value="P:regulation of DNA-templated transcription"/>
    <property type="evidence" value="ECO:0007669"/>
    <property type="project" value="InterPro"/>
</dbReference>
<dbReference type="FunFam" id="3.40.50.2300:FF:000018">
    <property type="entry name" value="DNA-binding transcriptional regulator NtrC"/>
    <property type="match status" value="1"/>
</dbReference>
<evidence type="ECO:0000256" key="11">
    <source>
        <dbReference type="ARBA" id="ARBA00023159"/>
    </source>
</evidence>
<dbReference type="SMART" id="SM00448">
    <property type="entry name" value="REC"/>
    <property type="match status" value="1"/>
</dbReference>
<dbReference type="FunFam" id="1.10.10.60:FF:000088">
    <property type="entry name" value="DNA-binding transcriptional regulator NtrC"/>
    <property type="match status" value="1"/>
</dbReference>
<dbReference type="InterPro" id="IPR003593">
    <property type="entry name" value="AAA+_ATPase"/>
</dbReference>
<gene>
    <name evidence="15 18" type="primary">ntrC</name>
    <name evidence="18" type="ORF">FEA48_11215</name>
</gene>
<evidence type="ECO:0000259" key="16">
    <source>
        <dbReference type="PROSITE" id="PS50045"/>
    </source>
</evidence>
<keyword evidence="9 15" id="KW-0805">Transcription regulation</keyword>
<evidence type="ECO:0000256" key="15">
    <source>
        <dbReference type="RuleBase" id="RU365013"/>
    </source>
</evidence>
<keyword evidence="8 15" id="KW-0902">Two-component regulatory system</keyword>
<feature type="domain" description="Response regulatory" evidence="17">
    <location>
        <begin position="6"/>
        <end position="120"/>
    </location>
</feature>
<evidence type="ECO:0000256" key="13">
    <source>
        <dbReference type="ARBA" id="ARBA00023231"/>
    </source>
</evidence>
<feature type="modified residue" description="4-aspartylphosphate" evidence="14">
    <location>
        <position position="55"/>
    </location>
</feature>
<keyword evidence="12 15" id="KW-0804">Transcription</keyword>